<reference evidence="2 3" key="1">
    <citation type="submission" date="2020-04" db="EMBL/GenBank/DDBJ databases">
        <title>Description of novel Gluconacetobacter.</title>
        <authorList>
            <person name="Sombolestani A."/>
        </authorList>
    </citation>
    <scope>NUCLEOTIDE SEQUENCE [LARGE SCALE GENOMIC DNA]</scope>
    <source>
        <strain evidence="2 3">LMG 19747</strain>
    </source>
</reference>
<evidence type="ECO:0000313" key="3">
    <source>
        <dbReference type="Proteomes" id="UP000589085"/>
    </source>
</evidence>
<dbReference type="AlphaFoldDB" id="A0A7W4IGU2"/>
<dbReference type="Gene3D" id="3.10.129.10">
    <property type="entry name" value="Hotdog Thioesterase"/>
    <property type="match status" value="1"/>
</dbReference>
<dbReference type="RefSeq" id="WP_182999468.1">
    <property type="nucleotide sequence ID" value="NZ_JABEQJ010000045.1"/>
</dbReference>
<gene>
    <name evidence="2" type="ORF">HLH48_21285</name>
</gene>
<organism evidence="2 3">
    <name type="scientific">Gluconacetobacter sacchari</name>
    <dbReference type="NCBI Taxonomy" id="92759"/>
    <lineage>
        <taxon>Bacteria</taxon>
        <taxon>Pseudomonadati</taxon>
        <taxon>Pseudomonadota</taxon>
        <taxon>Alphaproteobacteria</taxon>
        <taxon>Acetobacterales</taxon>
        <taxon>Acetobacteraceae</taxon>
        <taxon>Gluconacetobacter</taxon>
    </lineage>
</organism>
<protein>
    <submittedName>
        <fullName evidence="2">PaaI family thioesterase</fullName>
    </submittedName>
</protein>
<evidence type="ECO:0000259" key="1">
    <source>
        <dbReference type="Pfam" id="PF03061"/>
    </source>
</evidence>
<dbReference type="Proteomes" id="UP000589085">
    <property type="component" value="Unassembled WGS sequence"/>
</dbReference>
<dbReference type="InterPro" id="IPR006683">
    <property type="entry name" value="Thioestr_dom"/>
</dbReference>
<proteinExistence type="predicted"/>
<dbReference type="InterPro" id="IPR029069">
    <property type="entry name" value="HotDog_dom_sf"/>
</dbReference>
<name>A0A7W4IGU2_9PROT</name>
<dbReference type="Pfam" id="PF03061">
    <property type="entry name" value="4HBT"/>
    <property type="match status" value="1"/>
</dbReference>
<comment type="caution">
    <text evidence="2">The sequence shown here is derived from an EMBL/GenBank/DDBJ whole genome shotgun (WGS) entry which is preliminary data.</text>
</comment>
<feature type="domain" description="Thioesterase" evidence="1">
    <location>
        <begin position="62"/>
        <end position="131"/>
    </location>
</feature>
<dbReference type="GO" id="GO:0016790">
    <property type="term" value="F:thiolester hydrolase activity"/>
    <property type="evidence" value="ECO:0007669"/>
    <property type="project" value="UniProtKB-ARBA"/>
</dbReference>
<dbReference type="EMBL" id="JABEQJ010000045">
    <property type="protein sequence ID" value="MBB2162650.1"/>
    <property type="molecule type" value="Genomic_DNA"/>
</dbReference>
<accession>A0A7W4IGU2</accession>
<evidence type="ECO:0000313" key="2">
    <source>
        <dbReference type="EMBL" id="MBB2162650.1"/>
    </source>
</evidence>
<sequence length="166" mass="17049">MVSSPARMTNATVDPPPPGFVPLPESLAGGFNLASGGFLVAQKAGALIGGFRVTSACSNQAGFCHGGKLATVCDVYLALAVVFAEDLRDDFLPTVSLTMDFMAPVAQGAWAELQADTLRITRSLVFAQGLVTVGGVPAARASAVYHRTPPGRDSANTMGAALRALL</sequence>
<dbReference type="CDD" id="cd03443">
    <property type="entry name" value="PaaI_thioesterase"/>
    <property type="match status" value="1"/>
</dbReference>
<dbReference type="SUPFAM" id="SSF54637">
    <property type="entry name" value="Thioesterase/thiol ester dehydrase-isomerase"/>
    <property type="match status" value="1"/>
</dbReference>